<dbReference type="InterPro" id="IPR029063">
    <property type="entry name" value="SAM-dependent_MTases_sf"/>
</dbReference>
<reference evidence="2 3" key="1">
    <citation type="submission" date="2019-09" db="EMBL/GenBank/DDBJ databases">
        <authorList>
            <person name="Cremers G."/>
        </authorList>
    </citation>
    <scope>NUCLEOTIDE SEQUENCE [LARGE SCALE GENOMIC DNA]</scope>
    <source>
        <strain evidence="2">4A</strain>
    </source>
</reference>
<dbReference type="PANTHER" id="PTHR43861">
    <property type="entry name" value="TRANS-ACONITATE 2-METHYLTRANSFERASE-RELATED"/>
    <property type="match status" value="1"/>
</dbReference>
<keyword evidence="3" id="KW-1185">Reference proteome</keyword>
<protein>
    <recommendedName>
        <fullName evidence="4">2-polyprenyl-6-hydroxyphenol methylase</fullName>
    </recommendedName>
</protein>
<dbReference type="Pfam" id="PF13489">
    <property type="entry name" value="Methyltransf_23"/>
    <property type="match status" value="1"/>
</dbReference>
<dbReference type="Gene3D" id="3.40.50.150">
    <property type="entry name" value="Vaccinia Virus protein VP39"/>
    <property type="match status" value="1"/>
</dbReference>
<dbReference type="CDD" id="cd02440">
    <property type="entry name" value="AdoMet_MTases"/>
    <property type="match status" value="1"/>
</dbReference>
<evidence type="ECO:0000313" key="3">
    <source>
        <dbReference type="Proteomes" id="UP000334923"/>
    </source>
</evidence>
<accession>A0A5E6MDU2</accession>
<organism evidence="2 3">
    <name type="scientific">Methylacidimicrobium tartarophylax</name>
    <dbReference type="NCBI Taxonomy" id="1041768"/>
    <lineage>
        <taxon>Bacteria</taxon>
        <taxon>Pseudomonadati</taxon>
        <taxon>Verrucomicrobiota</taxon>
        <taxon>Methylacidimicrobium</taxon>
    </lineage>
</organism>
<evidence type="ECO:0000313" key="2">
    <source>
        <dbReference type="EMBL" id="VVM06506.1"/>
    </source>
</evidence>
<dbReference type="Proteomes" id="UP000334923">
    <property type="component" value="Unassembled WGS sequence"/>
</dbReference>
<gene>
    <name evidence="2" type="ORF">MAMT_01247</name>
</gene>
<dbReference type="EMBL" id="CABFVA020000066">
    <property type="protein sequence ID" value="VVM06506.1"/>
    <property type="molecule type" value="Genomic_DNA"/>
</dbReference>
<evidence type="ECO:0008006" key="4">
    <source>
        <dbReference type="Google" id="ProtNLM"/>
    </source>
</evidence>
<proteinExistence type="predicted"/>
<feature type="coiled-coil region" evidence="1">
    <location>
        <begin position="85"/>
        <end position="112"/>
    </location>
</feature>
<evidence type="ECO:0000256" key="1">
    <source>
        <dbReference type="SAM" id="Coils"/>
    </source>
</evidence>
<name>A0A5E6MDU2_9BACT</name>
<dbReference type="RefSeq" id="WP_178086956.1">
    <property type="nucleotide sequence ID" value="NZ_CABFVA020000066.1"/>
</dbReference>
<dbReference type="AlphaFoldDB" id="A0A5E6MDU2"/>
<keyword evidence="1" id="KW-0175">Coiled coil</keyword>
<sequence length="274" mass="30756">MKDAHSHSVAEANSRSYNQLARERYIQGAPHIGHRKLAELYDRLLSRVFSCAAEHTTSPSVLDLGAGEGSVTRKALAFGARVTAVDVAQARLDQLRQECSKHSAMLETIQSDAMPALESLRSQGKRFDVVMTVAFLHHVPDYLGLLRQAIGILGTHGQILTYEDPLRYDSLPSWSRLVSRVGYLAWRLGQGDILGGATRYLKRRRGIYGREDADNVEYHVVRNGVDQDAIQRLFTEMGLRSELTRYFSTQSPFWQRLGERVGAVNAFSVRGWKP</sequence>
<dbReference type="SUPFAM" id="SSF53335">
    <property type="entry name" value="S-adenosyl-L-methionine-dependent methyltransferases"/>
    <property type="match status" value="1"/>
</dbReference>